<evidence type="ECO:0000313" key="13">
    <source>
        <dbReference type="Proteomes" id="UP000483672"/>
    </source>
</evidence>
<dbReference type="EMBL" id="WIWS01000128">
    <property type="protein sequence ID" value="KAF3204120.1"/>
    <property type="molecule type" value="Genomic_DNA"/>
</dbReference>
<name>A0A4Z0XYE0_ORBOL</name>
<dbReference type="Proteomes" id="UP000483672">
    <property type="component" value="Unassembled WGS sequence"/>
</dbReference>
<dbReference type="EMBL" id="SOZJ01000002">
    <property type="protein sequence ID" value="TGJ72081.1"/>
    <property type="molecule type" value="Genomic_DNA"/>
</dbReference>
<dbReference type="EMBL" id="JAABOE010000046">
    <property type="protein sequence ID" value="KAF3177018.1"/>
    <property type="molecule type" value="Genomic_DNA"/>
</dbReference>
<protein>
    <submittedName>
        <fullName evidence="5">Uncharacterized protein</fullName>
    </submittedName>
</protein>
<comment type="caution">
    <text evidence="5">The sequence shown here is derived from an EMBL/GenBank/DDBJ whole genome shotgun (WGS) entry which is preliminary data.</text>
</comment>
<reference evidence="7 8" key="1">
    <citation type="submission" date="2019-03" db="EMBL/GenBank/DDBJ databases">
        <title>Nematode-trapping fungi genome.</title>
        <authorList>
            <person name="Vidal-Diez De Ulzurrun G."/>
        </authorList>
    </citation>
    <scope>NUCLEOTIDE SEQUENCE [LARGE SCALE GENOMIC DNA]</scope>
    <source>
        <strain evidence="7 8">TWF154</strain>
    </source>
</reference>
<evidence type="ECO:0000313" key="3">
    <source>
        <dbReference type="EMBL" id="KAF3177018.1"/>
    </source>
</evidence>
<evidence type="ECO:0000313" key="7">
    <source>
        <dbReference type="EMBL" id="TGJ72081.1"/>
    </source>
</evidence>
<sequence>MALTLFSRKALPFLTVLGASGAYLAISRMHKTQAANMARRHDRLALWETARSGGGF</sequence>
<evidence type="ECO:0000313" key="6">
    <source>
        <dbReference type="EMBL" id="KAF3221271.1"/>
    </source>
</evidence>
<dbReference type="EMBL" id="WIQW01000029">
    <property type="protein sequence ID" value="KAF3099191.1"/>
    <property type="molecule type" value="Genomic_DNA"/>
</dbReference>
<evidence type="ECO:0000313" key="10">
    <source>
        <dbReference type="Proteomes" id="UP000475325"/>
    </source>
</evidence>
<evidence type="ECO:0000313" key="8">
    <source>
        <dbReference type="Proteomes" id="UP000297595"/>
    </source>
</evidence>
<dbReference type="Proteomes" id="UP000479691">
    <property type="component" value="Unassembled WGS sequence"/>
</dbReference>
<dbReference type="EMBL" id="WIWT01000005">
    <property type="protein sequence ID" value="KAF3221271.1"/>
    <property type="molecule type" value="Genomic_DNA"/>
</dbReference>
<dbReference type="AlphaFoldDB" id="A0A4Z0XYE0"/>
<evidence type="ECO:0000313" key="4">
    <source>
        <dbReference type="EMBL" id="KAF3199886.1"/>
    </source>
</evidence>
<evidence type="ECO:0000313" key="11">
    <source>
        <dbReference type="Proteomes" id="UP000479691"/>
    </source>
</evidence>
<evidence type="ECO:0000313" key="9">
    <source>
        <dbReference type="Proteomes" id="UP000472727"/>
    </source>
</evidence>
<organism evidence="5 9">
    <name type="scientific">Orbilia oligospora</name>
    <name type="common">Nematode-trapping fungus</name>
    <name type="synonym">Arthrobotrys oligospora</name>
    <dbReference type="NCBI Taxonomy" id="2813651"/>
    <lineage>
        <taxon>Eukaryota</taxon>
        <taxon>Fungi</taxon>
        <taxon>Dikarya</taxon>
        <taxon>Ascomycota</taxon>
        <taxon>Pezizomycotina</taxon>
        <taxon>Orbiliomycetes</taxon>
        <taxon>Orbiliales</taxon>
        <taxon>Orbiliaceae</taxon>
        <taxon>Orbilia</taxon>
    </lineage>
</organism>
<evidence type="ECO:0000313" key="12">
    <source>
        <dbReference type="Proteomes" id="UP000480548"/>
    </source>
</evidence>
<dbReference type="Proteomes" id="UP000480548">
    <property type="component" value="Unassembled WGS sequence"/>
</dbReference>
<reference evidence="9 10" key="2">
    <citation type="submission" date="2019-06" db="EMBL/GenBank/DDBJ databases">
        <authorList>
            <person name="Palmer J.M."/>
        </authorList>
    </citation>
    <scope>NUCLEOTIDE SEQUENCE [LARGE SCALE GENOMIC DNA]</scope>
    <source>
        <strain evidence="1 10">TWF102</strain>
        <strain evidence="5 9">TWF106</strain>
        <strain evidence="4 13">TWF191</strain>
        <strain evidence="6">TWF679</strain>
        <strain evidence="2 12">TWF703</strain>
        <strain evidence="3 11">TWF788</strain>
    </source>
</reference>
<evidence type="ECO:0000313" key="1">
    <source>
        <dbReference type="EMBL" id="KAF3099191.1"/>
    </source>
</evidence>
<evidence type="ECO:0000313" key="5">
    <source>
        <dbReference type="EMBL" id="KAF3204120.1"/>
    </source>
</evidence>
<dbReference type="Proteomes" id="UP000472727">
    <property type="component" value="Unassembled WGS sequence"/>
</dbReference>
<dbReference type="Proteomes" id="UP000297595">
    <property type="component" value="Unassembled WGS sequence"/>
</dbReference>
<dbReference type="Proteomes" id="UP000475325">
    <property type="component" value="Unassembled WGS sequence"/>
</dbReference>
<dbReference type="Proteomes" id="UP000614610">
    <property type="component" value="Unassembled WGS sequence"/>
</dbReference>
<gene>
    <name evidence="7" type="ORF">EYR41_003995</name>
    <name evidence="1" type="ORF">TWF102_005597</name>
    <name evidence="5" type="ORF">TWF106_001635</name>
    <name evidence="4" type="ORF">TWF191_004203</name>
    <name evidence="6" type="ORF">TWF679_007965</name>
    <name evidence="2" type="ORF">TWF703_010392</name>
    <name evidence="3" type="ORF">TWF788_007865</name>
</gene>
<dbReference type="OrthoDB" id="5291767at2759"/>
<evidence type="ECO:0000313" key="2">
    <source>
        <dbReference type="EMBL" id="KAF3126709.1"/>
    </source>
</evidence>
<accession>A0A4Z0XYE0</accession>
<proteinExistence type="predicted"/>
<dbReference type="EMBL" id="WIQZ01000082">
    <property type="protein sequence ID" value="KAF3126709.1"/>
    <property type="molecule type" value="Genomic_DNA"/>
</dbReference>
<dbReference type="EMBL" id="WIPF01000205">
    <property type="protein sequence ID" value="KAF3199886.1"/>
    <property type="molecule type" value="Genomic_DNA"/>
</dbReference>